<dbReference type="Gene3D" id="3.90.180.10">
    <property type="entry name" value="Medium-chain alcohol dehydrogenases, catalytic domain"/>
    <property type="match status" value="1"/>
</dbReference>
<evidence type="ECO:0000256" key="1">
    <source>
        <dbReference type="ARBA" id="ARBA00008072"/>
    </source>
</evidence>
<gene>
    <name evidence="4" type="ORF">IFR04_010595</name>
</gene>
<comment type="similarity">
    <text evidence="1">Belongs to the zinc-containing alcohol dehydrogenase family.</text>
</comment>
<dbReference type="InterPro" id="IPR013154">
    <property type="entry name" value="ADH-like_N"/>
</dbReference>
<comment type="caution">
    <text evidence="4">The sequence shown here is derived from an EMBL/GenBank/DDBJ whole genome shotgun (WGS) entry which is preliminary data.</text>
</comment>
<evidence type="ECO:0000259" key="3">
    <source>
        <dbReference type="SMART" id="SM00829"/>
    </source>
</evidence>
<dbReference type="Pfam" id="PF08240">
    <property type="entry name" value="ADH_N"/>
    <property type="match status" value="1"/>
</dbReference>
<dbReference type="Gene3D" id="3.40.50.720">
    <property type="entry name" value="NAD(P)-binding Rossmann-like Domain"/>
    <property type="match status" value="1"/>
</dbReference>
<dbReference type="SUPFAM" id="SSF51735">
    <property type="entry name" value="NAD(P)-binding Rossmann-fold domains"/>
    <property type="match status" value="1"/>
</dbReference>
<dbReference type="Pfam" id="PF00107">
    <property type="entry name" value="ADH_zinc_N"/>
    <property type="match status" value="1"/>
</dbReference>
<accession>A0A8H7W9J7</accession>
<dbReference type="InterPro" id="IPR047122">
    <property type="entry name" value="Trans-enoyl_RdTase-like"/>
</dbReference>
<keyword evidence="2" id="KW-0560">Oxidoreductase</keyword>
<dbReference type="OrthoDB" id="48317at2759"/>
<dbReference type="GO" id="GO:0016651">
    <property type="term" value="F:oxidoreductase activity, acting on NAD(P)H"/>
    <property type="evidence" value="ECO:0007669"/>
    <property type="project" value="InterPro"/>
</dbReference>
<evidence type="ECO:0000313" key="4">
    <source>
        <dbReference type="EMBL" id="KAG4416249.1"/>
    </source>
</evidence>
<dbReference type="InterPro" id="IPR013149">
    <property type="entry name" value="ADH-like_C"/>
</dbReference>
<keyword evidence="5" id="KW-1185">Reference proteome</keyword>
<protein>
    <recommendedName>
        <fullName evidence="3">Enoyl reductase (ER) domain-containing protein</fullName>
    </recommendedName>
</protein>
<dbReference type="SMART" id="SM00829">
    <property type="entry name" value="PKS_ER"/>
    <property type="match status" value="1"/>
</dbReference>
<dbReference type="InterPro" id="IPR020843">
    <property type="entry name" value="ER"/>
</dbReference>
<dbReference type="PANTHER" id="PTHR45348:SF2">
    <property type="entry name" value="ZINC-TYPE ALCOHOL DEHYDROGENASE-LIKE PROTEIN C2E1P3.01"/>
    <property type="match status" value="1"/>
</dbReference>
<dbReference type="PANTHER" id="PTHR45348">
    <property type="entry name" value="HYPOTHETICAL OXIDOREDUCTASE (EUROFUNG)"/>
    <property type="match status" value="1"/>
</dbReference>
<evidence type="ECO:0000256" key="2">
    <source>
        <dbReference type="ARBA" id="ARBA00023002"/>
    </source>
</evidence>
<sequence length="342" mass="36233">MPTNNAAWLPANNEPLKVEPAPYTSPLANEVTIKNHAIAINPVDTYMQSMGPKMFTQMFHPYILGSDIAGEIVEVGSSVKRFKPGDRVLAFAPGSVVFKAPQGAFQEYTVVPSVVVAHIPDALTYDKAAVLPMGLCVSGTGLFQKDYLGLEYPSLNPKPTGKTLLVWGGATSMASNAIQLAVAAGYEVVTTASAKNFEYVKKLGASQVFDYNSETVVEDLIKALEGKDMAGVFDGVGFYGAFEACVAVISKTKGNKFIAACQFPKEIPEGSGVTAKFILGAELRENEVGKVIFEDFVPAALAAGKYIAAPEPKIGGQGLELLQGAMDLWKAGVSANKIVVTL</sequence>
<evidence type="ECO:0000313" key="5">
    <source>
        <dbReference type="Proteomes" id="UP000664132"/>
    </source>
</evidence>
<feature type="domain" description="Enoyl reductase (ER)" evidence="3">
    <location>
        <begin position="11"/>
        <end position="340"/>
    </location>
</feature>
<dbReference type="InterPro" id="IPR036291">
    <property type="entry name" value="NAD(P)-bd_dom_sf"/>
</dbReference>
<dbReference type="EMBL" id="JAFJYH010000192">
    <property type="protein sequence ID" value="KAG4416249.1"/>
    <property type="molecule type" value="Genomic_DNA"/>
</dbReference>
<organism evidence="4 5">
    <name type="scientific">Cadophora malorum</name>
    <dbReference type="NCBI Taxonomy" id="108018"/>
    <lineage>
        <taxon>Eukaryota</taxon>
        <taxon>Fungi</taxon>
        <taxon>Dikarya</taxon>
        <taxon>Ascomycota</taxon>
        <taxon>Pezizomycotina</taxon>
        <taxon>Leotiomycetes</taxon>
        <taxon>Helotiales</taxon>
        <taxon>Ploettnerulaceae</taxon>
        <taxon>Cadophora</taxon>
    </lineage>
</organism>
<name>A0A8H7W9J7_9HELO</name>
<dbReference type="InterPro" id="IPR011032">
    <property type="entry name" value="GroES-like_sf"/>
</dbReference>
<dbReference type="AlphaFoldDB" id="A0A8H7W9J7"/>
<dbReference type="SUPFAM" id="SSF50129">
    <property type="entry name" value="GroES-like"/>
    <property type="match status" value="1"/>
</dbReference>
<proteinExistence type="inferred from homology"/>
<dbReference type="Proteomes" id="UP000664132">
    <property type="component" value="Unassembled WGS sequence"/>
</dbReference>
<reference evidence="4" key="1">
    <citation type="submission" date="2021-02" db="EMBL/GenBank/DDBJ databases">
        <title>Genome sequence Cadophora malorum strain M34.</title>
        <authorList>
            <person name="Stefanovic E."/>
            <person name="Vu D."/>
            <person name="Scully C."/>
            <person name="Dijksterhuis J."/>
            <person name="Roader J."/>
            <person name="Houbraken J."/>
        </authorList>
    </citation>
    <scope>NUCLEOTIDE SEQUENCE</scope>
    <source>
        <strain evidence="4">M34</strain>
    </source>
</reference>
<dbReference type="CDD" id="cd08249">
    <property type="entry name" value="enoyl_reductase_like"/>
    <property type="match status" value="1"/>
</dbReference>